<evidence type="ECO:0000313" key="2">
    <source>
        <dbReference type="Proteomes" id="UP000001096"/>
    </source>
</evidence>
<dbReference type="AlphaFoldDB" id="K8PSY5"/>
<accession>K8PSY5</accession>
<gene>
    <name evidence="1" type="ORF">HMPREF9695_00575</name>
</gene>
<sequence length="72" mass="8179">MIGVTSAHMEGLIRLEMKPFEICLDLTDISIEGRGKDWRACIDREVARDHPDCLAALTRAVLTLKSKFYLDE</sequence>
<evidence type="ECO:0000313" key="1">
    <source>
        <dbReference type="EMBL" id="EKS41483.1"/>
    </source>
</evidence>
<keyword evidence="2" id="KW-1185">Reference proteome</keyword>
<reference evidence="1 2" key="1">
    <citation type="submission" date="2012-04" db="EMBL/GenBank/DDBJ databases">
        <title>The Genome Sequence of Afipia broomeae ATCC 49717.</title>
        <authorList>
            <consortium name="The Broad Institute Genome Sequencing Platform"/>
            <person name="Earl A."/>
            <person name="Ward D."/>
            <person name="Feldgarden M."/>
            <person name="Gevers D."/>
            <person name="Huys G."/>
            <person name="Walker B."/>
            <person name="Young S.K."/>
            <person name="Zeng Q."/>
            <person name="Gargeya S."/>
            <person name="Fitzgerald M."/>
            <person name="Haas B."/>
            <person name="Abouelleil A."/>
            <person name="Alvarado L."/>
            <person name="Arachchi H.M."/>
            <person name="Berlin A."/>
            <person name="Chapman S.B."/>
            <person name="Goldberg J."/>
            <person name="Griggs A."/>
            <person name="Gujja S."/>
            <person name="Hansen M."/>
            <person name="Howarth C."/>
            <person name="Imamovic A."/>
            <person name="Larimer J."/>
            <person name="McCowen C."/>
            <person name="Montmayeur A."/>
            <person name="Murphy C."/>
            <person name="Neiman D."/>
            <person name="Pearson M."/>
            <person name="Priest M."/>
            <person name="Roberts A."/>
            <person name="Saif S."/>
            <person name="Shea T."/>
            <person name="Sisk P."/>
            <person name="Sykes S."/>
            <person name="Wortman J."/>
            <person name="Nusbaum C."/>
            <person name="Birren B."/>
        </authorList>
    </citation>
    <scope>NUCLEOTIDE SEQUENCE [LARGE SCALE GENOMIC DNA]</scope>
    <source>
        <strain evidence="1 2">ATCC 49717</strain>
    </source>
</reference>
<dbReference type="Proteomes" id="UP000001096">
    <property type="component" value="Unassembled WGS sequence"/>
</dbReference>
<dbReference type="HOGENOM" id="CLU_2713355_0_0_5"/>
<dbReference type="RefSeq" id="WP_006019282.1">
    <property type="nucleotide sequence ID" value="NZ_KB375282.1"/>
</dbReference>
<organism evidence="1 2">
    <name type="scientific">Afipia broomeae ATCC 49717</name>
    <dbReference type="NCBI Taxonomy" id="883078"/>
    <lineage>
        <taxon>Bacteria</taxon>
        <taxon>Pseudomonadati</taxon>
        <taxon>Pseudomonadota</taxon>
        <taxon>Alphaproteobacteria</taxon>
        <taxon>Hyphomicrobiales</taxon>
        <taxon>Nitrobacteraceae</taxon>
        <taxon>Afipia</taxon>
    </lineage>
</organism>
<protein>
    <submittedName>
        <fullName evidence="1">Uncharacterized protein</fullName>
    </submittedName>
</protein>
<name>K8PSY5_9BRAD</name>
<dbReference type="EMBL" id="AGWX01000001">
    <property type="protein sequence ID" value="EKS41483.1"/>
    <property type="molecule type" value="Genomic_DNA"/>
</dbReference>
<dbReference type="PATRIC" id="fig|883078.3.peg.600"/>
<proteinExistence type="predicted"/>
<comment type="caution">
    <text evidence="1">The sequence shown here is derived from an EMBL/GenBank/DDBJ whole genome shotgun (WGS) entry which is preliminary data.</text>
</comment>